<dbReference type="SUPFAM" id="SSF63707">
    <property type="entry name" value="Ganglioside M2 (gm2) activator"/>
    <property type="match status" value="1"/>
</dbReference>
<feature type="domain" description="MD-2-related lipid-recognition" evidence="2">
    <location>
        <begin position="114"/>
        <end position="257"/>
    </location>
</feature>
<dbReference type="InterPro" id="IPR028996">
    <property type="entry name" value="GM2-AP"/>
</dbReference>
<dbReference type="Pfam" id="PF02221">
    <property type="entry name" value="E1_DerP2_DerF2"/>
    <property type="match status" value="1"/>
</dbReference>
<evidence type="ECO:0000256" key="1">
    <source>
        <dbReference type="ARBA" id="ARBA00022729"/>
    </source>
</evidence>
<evidence type="ECO:0000259" key="2">
    <source>
        <dbReference type="SMART" id="SM00737"/>
    </source>
</evidence>
<dbReference type="VEuPathDB" id="VectorBase:RSAN_026593"/>
<dbReference type="GO" id="GO:0008047">
    <property type="term" value="F:enzyme activator activity"/>
    <property type="evidence" value="ECO:0007669"/>
    <property type="project" value="InterPro"/>
</dbReference>
<reference evidence="3" key="1">
    <citation type="journal article" date="2020" name="Cell">
        <title>Large-Scale Comparative Analyses of Tick Genomes Elucidate Their Genetic Diversity and Vector Capacities.</title>
        <authorList>
            <consortium name="Tick Genome and Microbiome Consortium (TIGMIC)"/>
            <person name="Jia N."/>
            <person name="Wang J."/>
            <person name="Shi W."/>
            <person name="Du L."/>
            <person name="Sun Y."/>
            <person name="Zhan W."/>
            <person name="Jiang J.F."/>
            <person name="Wang Q."/>
            <person name="Zhang B."/>
            <person name="Ji P."/>
            <person name="Bell-Sakyi L."/>
            <person name="Cui X.M."/>
            <person name="Yuan T.T."/>
            <person name="Jiang B.G."/>
            <person name="Yang W.F."/>
            <person name="Lam T.T."/>
            <person name="Chang Q.C."/>
            <person name="Ding S.J."/>
            <person name="Wang X.J."/>
            <person name="Zhu J.G."/>
            <person name="Ruan X.D."/>
            <person name="Zhao L."/>
            <person name="Wei J.T."/>
            <person name="Ye R.Z."/>
            <person name="Que T.C."/>
            <person name="Du C.H."/>
            <person name="Zhou Y.H."/>
            <person name="Cheng J.X."/>
            <person name="Dai P.F."/>
            <person name="Guo W.B."/>
            <person name="Han X.H."/>
            <person name="Huang E.J."/>
            <person name="Li L.F."/>
            <person name="Wei W."/>
            <person name="Gao Y.C."/>
            <person name="Liu J.Z."/>
            <person name="Shao H.Z."/>
            <person name="Wang X."/>
            <person name="Wang C.C."/>
            <person name="Yang T.C."/>
            <person name="Huo Q.B."/>
            <person name="Li W."/>
            <person name="Chen H.Y."/>
            <person name="Chen S.E."/>
            <person name="Zhou L.G."/>
            <person name="Ni X.B."/>
            <person name="Tian J.H."/>
            <person name="Sheng Y."/>
            <person name="Liu T."/>
            <person name="Pan Y.S."/>
            <person name="Xia L.Y."/>
            <person name="Li J."/>
            <person name="Zhao F."/>
            <person name="Cao W.C."/>
        </authorList>
    </citation>
    <scope>NUCLEOTIDE SEQUENCE</scope>
    <source>
        <strain evidence="3">Rsan-2018</strain>
    </source>
</reference>
<evidence type="ECO:0000313" key="3">
    <source>
        <dbReference type="EMBL" id="KAH7967905.1"/>
    </source>
</evidence>
<dbReference type="PANTHER" id="PTHR17357">
    <property type="entry name" value="GM2 GANGLIOSIDE ACTIVATOR PROTEIN"/>
    <property type="match status" value="1"/>
</dbReference>
<dbReference type="InterPro" id="IPR003172">
    <property type="entry name" value="ML_dom"/>
</dbReference>
<dbReference type="EMBL" id="JABSTV010001248">
    <property type="protein sequence ID" value="KAH7967905.1"/>
    <property type="molecule type" value="Genomic_DNA"/>
</dbReference>
<dbReference type="GO" id="GO:0009898">
    <property type="term" value="C:cytoplasmic side of plasma membrane"/>
    <property type="evidence" value="ECO:0007669"/>
    <property type="project" value="TreeGrafter"/>
</dbReference>
<dbReference type="GO" id="GO:0005319">
    <property type="term" value="F:lipid transporter activity"/>
    <property type="evidence" value="ECO:0007669"/>
    <property type="project" value="TreeGrafter"/>
</dbReference>
<dbReference type="Gene3D" id="2.70.220.10">
    <property type="entry name" value="Ganglioside GM2 activator"/>
    <property type="match status" value="1"/>
</dbReference>
<comment type="caution">
    <text evidence="3">The sequence shown here is derived from an EMBL/GenBank/DDBJ whole genome shotgun (WGS) entry which is preliminary data.</text>
</comment>
<sequence length="260" mass="29551">MSFADSAKVTHPFTGGLRNHPYGQILYRRFYLLLILSSLPEVGKRGGCASVGATIVCDTDVYRRRRSRRVRSALHEISASHSRGHRTRSPFGYRQEGWLLAFQKWGDSVRKYSVRNCGSRYDAVQYEELRLRPDPLSFPGSVFVTSAIKVSRNVTAPIKVNIIMKKKVYLWVTVPCVNDFGSCDYDDICDVQDCPLFYDFLGLPCGCPIKEGDYSVRNKEFEVPALLLPDWITSGDYQVTVKARSRSEPLFCVHFTLSLK</sequence>
<proteinExistence type="predicted"/>
<dbReference type="GO" id="GO:0006689">
    <property type="term" value="P:ganglioside catabolic process"/>
    <property type="evidence" value="ECO:0007669"/>
    <property type="project" value="InterPro"/>
</dbReference>
<gene>
    <name evidence="3" type="ORF">HPB52_003820</name>
</gene>
<name>A0A9D4T1C9_RHISA</name>
<evidence type="ECO:0000313" key="4">
    <source>
        <dbReference type="Proteomes" id="UP000821837"/>
    </source>
</evidence>
<accession>A0A9D4T1C9</accession>
<keyword evidence="1" id="KW-0732">Signal</keyword>
<dbReference type="SMART" id="SM00737">
    <property type="entry name" value="ML"/>
    <property type="match status" value="1"/>
</dbReference>
<dbReference type="PANTHER" id="PTHR17357:SF0">
    <property type="entry name" value="GANGLIOSIDE GM2 ACTIVATOR"/>
    <property type="match status" value="1"/>
</dbReference>
<dbReference type="Proteomes" id="UP000821837">
    <property type="component" value="Unassembled WGS sequence"/>
</dbReference>
<organism evidence="3 4">
    <name type="scientific">Rhipicephalus sanguineus</name>
    <name type="common">Brown dog tick</name>
    <name type="synonym">Ixodes sanguineus</name>
    <dbReference type="NCBI Taxonomy" id="34632"/>
    <lineage>
        <taxon>Eukaryota</taxon>
        <taxon>Metazoa</taxon>
        <taxon>Ecdysozoa</taxon>
        <taxon>Arthropoda</taxon>
        <taxon>Chelicerata</taxon>
        <taxon>Arachnida</taxon>
        <taxon>Acari</taxon>
        <taxon>Parasitiformes</taxon>
        <taxon>Ixodida</taxon>
        <taxon>Ixodoidea</taxon>
        <taxon>Ixodidae</taxon>
        <taxon>Rhipicephalinae</taxon>
        <taxon>Rhipicephalus</taxon>
        <taxon>Rhipicephalus</taxon>
    </lineage>
</organism>
<keyword evidence="4" id="KW-1185">Reference proteome</keyword>
<dbReference type="AlphaFoldDB" id="A0A9D4T1C9"/>
<reference evidence="3" key="2">
    <citation type="submission" date="2021-09" db="EMBL/GenBank/DDBJ databases">
        <authorList>
            <person name="Jia N."/>
            <person name="Wang J."/>
            <person name="Shi W."/>
            <person name="Du L."/>
            <person name="Sun Y."/>
            <person name="Zhan W."/>
            <person name="Jiang J."/>
            <person name="Wang Q."/>
            <person name="Zhang B."/>
            <person name="Ji P."/>
            <person name="Sakyi L.B."/>
            <person name="Cui X."/>
            <person name="Yuan T."/>
            <person name="Jiang B."/>
            <person name="Yang W."/>
            <person name="Lam T.T.-Y."/>
            <person name="Chang Q."/>
            <person name="Ding S."/>
            <person name="Wang X."/>
            <person name="Zhu J."/>
            <person name="Ruan X."/>
            <person name="Zhao L."/>
            <person name="Wei J."/>
            <person name="Que T."/>
            <person name="Du C."/>
            <person name="Cheng J."/>
            <person name="Dai P."/>
            <person name="Han X."/>
            <person name="Huang E."/>
            <person name="Gao Y."/>
            <person name="Liu J."/>
            <person name="Shao H."/>
            <person name="Ye R."/>
            <person name="Li L."/>
            <person name="Wei W."/>
            <person name="Wang X."/>
            <person name="Wang C."/>
            <person name="Huo Q."/>
            <person name="Li W."/>
            <person name="Guo W."/>
            <person name="Chen H."/>
            <person name="Chen S."/>
            <person name="Zhou L."/>
            <person name="Zhou L."/>
            <person name="Ni X."/>
            <person name="Tian J."/>
            <person name="Zhou Y."/>
            <person name="Sheng Y."/>
            <person name="Liu T."/>
            <person name="Pan Y."/>
            <person name="Xia L."/>
            <person name="Li J."/>
            <person name="Zhao F."/>
            <person name="Cao W."/>
        </authorList>
    </citation>
    <scope>NUCLEOTIDE SEQUENCE</scope>
    <source>
        <strain evidence="3">Rsan-2018</strain>
        <tissue evidence="3">Larvae</tissue>
    </source>
</reference>
<protein>
    <recommendedName>
        <fullName evidence="2">MD-2-related lipid-recognition domain-containing protein</fullName>
    </recommendedName>
</protein>
<dbReference type="InterPro" id="IPR036846">
    <property type="entry name" value="GM2-AP_sf"/>
</dbReference>